<proteinExistence type="predicted"/>
<gene>
    <name evidence="1" type="ORF">Vafri_20600</name>
</gene>
<comment type="caution">
    <text evidence="1">The sequence shown here is derived from an EMBL/GenBank/DDBJ whole genome shotgun (WGS) entry which is preliminary data.</text>
</comment>
<accession>A0A8J4BRU0</accession>
<sequence>MSHHTKCKSRLNVYLRPCPRLRLHLRICIRICVRYATPLLCQSNLKGMDTHPDKCQAASQQTSQMPESRVPQVPHDCASFSGVTNKHCAVGHSSVVGSRLVYTPLIPPQASSPWGASFGTHYSRTPIIPRIGKHVTGFPGPLNRLVADRHHTRPFTFPTPLRLHTNPNMAMRHQGLLDFSRRSSILRYITNRSAPCTLMYYTYHGPRTDQNPKLSSRAEAQASFRPTISRLKTTTADKNCRSTMITKFSRELPLMAGSVRKRRAPNTPSWRFLHLCNPT</sequence>
<name>A0A8J4BRU0_9CHLO</name>
<reference evidence="1" key="1">
    <citation type="journal article" date="2021" name="Proc. Natl. Acad. Sci. U.S.A.">
        <title>Three genomes in the algal genus Volvox reveal the fate of a haploid sex-determining region after a transition to homothallism.</title>
        <authorList>
            <person name="Yamamoto K."/>
            <person name="Hamaji T."/>
            <person name="Kawai-Toyooka H."/>
            <person name="Matsuzaki R."/>
            <person name="Takahashi F."/>
            <person name="Nishimura Y."/>
            <person name="Kawachi M."/>
            <person name="Noguchi H."/>
            <person name="Minakuchi Y."/>
            <person name="Umen J.G."/>
            <person name="Toyoda A."/>
            <person name="Nozaki H."/>
        </authorList>
    </citation>
    <scope>NUCLEOTIDE SEQUENCE</scope>
    <source>
        <strain evidence="1">NIES-3780</strain>
    </source>
</reference>
<dbReference type="Proteomes" id="UP000747399">
    <property type="component" value="Unassembled WGS sequence"/>
</dbReference>
<dbReference type="EMBL" id="BNCO01000095">
    <property type="protein sequence ID" value="GIL67157.1"/>
    <property type="molecule type" value="Genomic_DNA"/>
</dbReference>
<organism evidence="1 2">
    <name type="scientific">Volvox africanus</name>
    <dbReference type="NCBI Taxonomy" id="51714"/>
    <lineage>
        <taxon>Eukaryota</taxon>
        <taxon>Viridiplantae</taxon>
        <taxon>Chlorophyta</taxon>
        <taxon>core chlorophytes</taxon>
        <taxon>Chlorophyceae</taxon>
        <taxon>CS clade</taxon>
        <taxon>Chlamydomonadales</taxon>
        <taxon>Volvocaceae</taxon>
        <taxon>Volvox</taxon>
    </lineage>
</organism>
<protein>
    <submittedName>
        <fullName evidence="1">Uncharacterized protein</fullName>
    </submittedName>
</protein>
<evidence type="ECO:0000313" key="2">
    <source>
        <dbReference type="Proteomes" id="UP000747399"/>
    </source>
</evidence>
<evidence type="ECO:0000313" key="1">
    <source>
        <dbReference type="EMBL" id="GIL67157.1"/>
    </source>
</evidence>
<keyword evidence="2" id="KW-1185">Reference proteome</keyword>
<dbReference type="AlphaFoldDB" id="A0A8J4BRU0"/>